<dbReference type="EMBL" id="CP020946">
    <property type="protein sequence ID" value="ASD64357.1"/>
    <property type="molecule type" value="Genomic_DNA"/>
</dbReference>
<protein>
    <recommendedName>
        <fullName evidence="3">Lipoprotein</fullName>
    </recommendedName>
</protein>
<dbReference type="AlphaFoldDB" id="A0A1Z3NA82"/>
<dbReference type="RefSeq" id="WP_088565830.1">
    <property type="nucleotide sequence ID" value="NZ_CP020946.1"/>
</dbReference>
<accession>A0A1Z3NA82</accession>
<reference evidence="1 2" key="1">
    <citation type="submission" date="2017-04" db="EMBL/GenBank/DDBJ databases">
        <title>Whole genome sequence of Bdellovibrio bacteriovorus strain SSB218315.</title>
        <authorList>
            <person name="Oyedara O."/>
            <person name="Rodriguez-Perez M.A."/>
        </authorList>
    </citation>
    <scope>NUCLEOTIDE SEQUENCE [LARGE SCALE GENOMIC DNA]</scope>
    <source>
        <strain evidence="1 2">SSB218315</strain>
    </source>
</reference>
<evidence type="ECO:0008006" key="3">
    <source>
        <dbReference type="Google" id="ProtNLM"/>
    </source>
</evidence>
<organism evidence="1 2">
    <name type="scientific">Bdellovibrio bacteriovorus</name>
    <dbReference type="NCBI Taxonomy" id="959"/>
    <lineage>
        <taxon>Bacteria</taxon>
        <taxon>Pseudomonadati</taxon>
        <taxon>Bdellovibrionota</taxon>
        <taxon>Bdellovibrionia</taxon>
        <taxon>Bdellovibrionales</taxon>
        <taxon>Pseudobdellovibrionaceae</taxon>
        <taxon>Bdellovibrio</taxon>
    </lineage>
</organism>
<gene>
    <name evidence="1" type="ORF">B9G79_12665</name>
</gene>
<proteinExistence type="predicted"/>
<evidence type="ECO:0000313" key="2">
    <source>
        <dbReference type="Proteomes" id="UP000197003"/>
    </source>
</evidence>
<sequence>MKVKDLVTVSAMFAGTTALIMGCSGGGSGSSPSTTNPLANLSSDITTHMSSAIPTTSASLAQGVIRPKAAAAWDTQTTHMKRPGCSEAAASLKQFTLDLLDSDYECDDYTPSIFGRFSQTMVILQVVGDNIDFENGAPKMGMHTFTEDVPVEGGTFPVDFSVTVAAVTSDYFDVKINVTGTASGETMISGNTIYFKNRNNQTNIIASEDNGDNRLSWDVLYWNRSTGAMTYTYASRDEDTSAAEVQKIVIQATGESRVGHSMHNAGDNVFFTADFANGADSTEGTVGFRQSGMNLITGEFCVDVSDLSAVGGVCGSAPDIDDWVLFGHVFNKSYNDMKVLFGANEAALMTNVPDFSLTNFHTID</sequence>
<evidence type="ECO:0000313" key="1">
    <source>
        <dbReference type="EMBL" id="ASD64357.1"/>
    </source>
</evidence>
<dbReference type="Proteomes" id="UP000197003">
    <property type="component" value="Chromosome"/>
</dbReference>
<name>A0A1Z3NA82_BDEBC</name>
<dbReference type="PROSITE" id="PS51257">
    <property type="entry name" value="PROKAR_LIPOPROTEIN"/>
    <property type="match status" value="1"/>
</dbReference>